<reference evidence="1 2" key="1">
    <citation type="submission" date="2014-09" db="EMBL/GenBank/DDBJ databases">
        <title>Whole Genome Shotgun of Flavobacterium aquatile LMG 4008.</title>
        <authorList>
            <person name="Gale A.N."/>
            <person name="Pipes S.E."/>
            <person name="Newman J.D."/>
        </authorList>
    </citation>
    <scope>NUCLEOTIDE SEQUENCE [LARGE SCALE GENOMIC DNA]</scope>
    <source>
        <strain evidence="1 2">LMG 4008</strain>
    </source>
</reference>
<dbReference type="OrthoDB" id="1352116at2"/>
<dbReference type="AlphaFoldDB" id="A0A095V1K8"/>
<evidence type="ECO:0000313" key="1">
    <source>
        <dbReference type="EMBL" id="KGD68725.1"/>
    </source>
</evidence>
<dbReference type="EMBL" id="JRHH01000002">
    <property type="protein sequence ID" value="KGD68725.1"/>
    <property type="molecule type" value="Genomic_DNA"/>
</dbReference>
<gene>
    <name evidence="1" type="ORF">LG45_03510</name>
</gene>
<dbReference type="eggNOG" id="ENOG50332U2">
    <property type="taxonomic scope" value="Bacteria"/>
</dbReference>
<dbReference type="Proteomes" id="UP000029554">
    <property type="component" value="Unassembled WGS sequence"/>
</dbReference>
<accession>A0A095V1K8</accession>
<evidence type="ECO:0000313" key="2">
    <source>
        <dbReference type="Proteomes" id="UP000029554"/>
    </source>
</evidence>
<comment type="caution">
    <text evidence="1">The sequence shown here is derived from an EMBL/GenBank/DDBJ whole genome shotgun (WGS) entry which is preliminary data.</text>
</comment>
<proteinExistence type="predicted"/>
<name>A0A095V1K8_9FLAO</name>
<sequence length="198" mass="22528">MKNATLLLLFFTAFSFAQKKEVVFKKLAESTCECTKAKGEATISDISLGLCIFQSLDKLTAKEQKIIGYNPEKKMETIEGVAENVGLEMALICPEIFANMSDSEEEATEEVADVEDTFVVGTYDSMVSNEFVTIKIIDENKAVKDFIWLFPFDGDTLFIKKKVDKGEKIQVNYREQEFFDPKTNSYQKYNEITEIKLL</sequence>
<dbReference type="STRING" id="1453498.LG45_03510"/>
<protein>
    <submittedName>
        <fullName evidence="1">Uncharacterized protein</fullName>
    </submittedName>
</protein>
<dbReference type="RefSeq" id="WP_035124423.1">
    <property type="nucleotide sequence ID" value="NZ_JRHH01000002.1"/>
</dbReference>
<keyword evidence="2" id="KW-1185">Reference proteome</keyword>
<organism evidence="1 2">
    <name type="scientific">Flavobacterium aquatile LMG 4008 = ATCC 11947</name>
    <dbReference type="NCBI Taxonomy" id="1453498"/>
    <lineage>
        <taxon>Bacteria</taxon>
        <taxon>Pseudomonadati</taxon>
        <taxon>Bacteroidota</taxon>
        <taxon>Flavobacteriia</taxon>
        <taxon>Flavobacteriales</taxon>
        <taxon>Flavobacteriaceae</taxon>
        <taxon>Flavobacterium</taxon>
    </lineage>
</organism>